<accession>A0A1C9JBU9</accession>
<reference evidence="1" key="1">
    <citation type="journal article" date="2016" name="Genome Biol. Evol.">
        <title>Evolutionary Dynamics of Chloroplast Genomes in Low Light: A Case Study of the Endolithic Green Alga Ostreobium quekettii.</title>
        <authorList>
            <person name="R Marcelino V."/>
            <person name="Cremen M.C."/>
            <person name="Jackson C.J."/>
            <person name="Larkum A.A."/>
            <person name="Verbruggen H."/>
        </authorList>
    </citation>
    <scope>NUCLEOTIDE SEQUENCE</scope>
</reference>
<dbReference type="AlphaFoldDB" id="A0A1C9JBU9"/>
<geneLocation type="chloroplast" evidence="1"/>
<sequence length="101" mass="11962">MNTNNYSFETGNTISVQFIYTINKRRHLVNLFFKTINSGSVDPLVLLDEIYVKFFKDLIYPVWSSIVKPEYADIFFDTQFLRYVEVDHISNSDNDESRHNL</sequence>
<keyword evidence="1" id="KW-0150">Chloroplast</keyword>
<proteinExistence type="predicted"/>
<protein>
    <submittedName>
        <fullName evidence="1">Uncharacterized protein</fullName>
    </submittedName>
</protein>
<dbReference type="RefSeq" id="YP_009306414.1">
    <property type="nucleotide sequence ID" value="NC_031368.1"/>
</dbReference>
<evidence type="ECO:0000313" key="1">
    <source>
        <dbReference type="EMBL" id="AOP19318.1"/>
    </source>
</evidence>
<name>A0A1C9JBU9_9CHLO</name>
<organism evidence="1">
    <name type="scientific">Caulerpa cliftonii</name>
    <dbReference type="NCBI Taxonomy" id="1004391"/>
    <lineage>
        <taxon>Eukaryota</taxon>
        <taxon>Viridiplantae</taxon>
        <taxon>Chlorophyta</taxon>
        <taxon>core chlorophytes</taxon>
        <taxon>Ulvophyceae</taxon>
        <taxon>TCBD clade</taxon>
        <taxon>Bryopsidales</taxon>
        <taxon>Halimedineae</taxon>
        <taxon>Caulerpaceae</taxon>
        <taxon>Caulerpa</taxon>
    </lineage>
</organism>
<dbReference type="GeneID" id="29288835"/>
<dbReference type="EMBL" id="KX808498">
    <property type="protein sequence ID" value="AOP19318.1"/>
    <property type="molecule type" value="Genomic_DNA"/>
</dbReference>
<gene>
    <name evidence="1" type="primary">orf101</name>
</gene>
<reference evidence="1" key="2">
    <citation type="submission" date="2016-08" db="EMBL/GenBank/DDBJ databases">
        <authorList>
            <person name="Seilhamer J.J."/>
        </authorList>
    </citation>
    <scope>NUCLEOTIDE SEQUENCE</scope>
</reference>
<keyword evidence="1" id="KW-0934">Plastid</keyword>